<dbReference type="Proteomes" id="UP000029050">
    <property type="component" value="Unassembled WGS sequence"/>
</dbReference>
<evidence type="ECO:0000313" key="3">
    <source>
        <dbReference type="Proteomes" id="UP000029050"/>
    </source>
</evidence>
<dbReference type="AlphaFoldDB" id="A0A087CDD4"/>
<name>A0A087CDD4_9BIFI</name>
<evidence type="ECO:0000313" key="2">
    <source>
        <dbReference type="EMBL" id="KFI81284.1"/>
    </source>
</evidence>
<dbReference type="GeneID" id="98301206"/>
<evidence type="ECO:0000256" key="1">
    <source>
        <dbReference type="SAM" id="SignalP"/>
    </source>
</evidence>
<sequence>MKVIAGIFAVSCLLGAGYATPANAQSSVTQSSEDSGIVVLYKPCPAWLSWLCDR</sequence>
<keyword evidence="3" id="KW-1185">Reference proteome</keyword>
<comment type="caution">
    <text evidence="2">The sequence shown here is derived from an EMBL/GenBank/DDBJ whole genome shotgun (WGS) entry which is preliminary data.</text>
</comment>
<accession>A0A087CDD4</accession>
<protein>
    <submittedName>
        <fullName evidence="2">Uncharacterized protein</fullName>
    </submittedName>
</protein>
<dbReference type="EMBL" id="JGZI01000010">
    <property type="protein sequence ID" value="KFI81284.1"/>
    <property type="molecule type" value="Genomic_DNA"/>
</dbReference>
<proteinExistence type="predicted"/>
<organism evidence="2 3">
    <name type="scientific">Bifidobacterium psychraerophilum</name>
    <dbReference type="NCBI Taxonomy" id="218140"/>
    <lineage>
        <taxon>Bacteria</taxon>
        <taxon>Bacillati</taxon>
        <taxon>Actinomycetota</taxon>
        <taxon>Actinomycetes</taxon>
        <taxon>Bifidobacteriales</taxon>
        <taxon>Bifidobacteriaceae</taxon>
        <taxon>Bifidobacterium</taxon>
    </lineage>
</organism>
<feature type="signal peptide" evidence="1">
    <location>
        <begin position="1"/>
        <end position="24"/>
    </location>
</feature>
<dbReference type="RefSeq" id="WP_156099251.1">
    <property type="nucleotide sequence ID" value="NZ_BAABVZ010000002.1"/>
</dbReference>
<gene>
    <name evidence="2" type="ORF">BPSY_1692</name>
</gene>
<keyword evidence="1" id="KW-0732">Signal</keyword>
<reference evidence="2 3" key="1">
    <citation type="submission" date="2014-03" db="EMBL/GenBank/DDBJ databases">
        <title>Genomics of Bifidobacteria.</title>
        <authorList>
            <person name="Ventura M."/>
            <person name="Milani C."/>
            <person name="Lugli G.A."/>
        </authorList>
    </citation>
    <scope>NUCLEOTIDE SEQUENCE [LARGE SCALE GENOMIC DNA]</scope>
    <source>
        <strain evidence="2 3">LMG 21775</strain>
    </source>
</reference>
<feature type="chain" id="PRO_5001819326" evidence="1">
    <location>
        <begin position="25"/>
        <end position="54"/>
    </location>
</feature>